<organism evidence="6 7">
    <name type="scientific">Candidatus Moanibacter tarae</name>
    <dbReference type="NCBI Taxonomy" id="2200854"/>
    <lineage>
        <taxon>Bacteria</taxon>
        <taxon>Pseudomonadati</taxon>
        <taxon>Verrucomicrobiota</taxon>
        <taxon>Opitutia</taxon>
        <taxon>Puniceicoccales</taxon>
        <taxon>Puniceicoccales incertae sedis</taxon>
        <taxon>Candidatus Moanibacter</taxon>
    </lineage>
</organism>
<accession>A0A2Z4AF65</accession>
<dbReference type="Proteomes" id="UP000247465">
    <property type="component" value="Chromosome"/>
</dbReference>
<evidence type="ECO:0000256" key="3">
    <source>
        <dbReference type="ARBA" id="ARBA00029491"/>
    </source>
</evidence>
<dbReference type="SFLD" id="SFLDF00009">
    <property type="entry name" value="o-succinylbenzoate_synthase"/>
    <property type="match status" value="1"/>
</dbReference>
<evidence type="ECO:0000259" key="5">
    <source>
        <dbReference type="SMART" id="SM00922"/>
    </source>
</evidence>
<evidence type="ECO:0000256" key="2">
    <source>
        <dbReference type="ARBA" id="ARBA00022723"/>
    </source>
</evidence>
<gene>
    <name evidence="6" type="primary">menC</name>
    <name evidence="6" type="ORF">DF168_02055</name>
</gene>
<dbReference type="UniPathway" id="UPA00079"/>
<keyword evidence="6" id="KW-0456">Lyase</keyword>
<evidence type="ECO:0000313" key="7">
    <source>
        <dbReference type="Proteomes" id="UP000247465"/>
    </source>
</evidence>
<dbReference type="SUPFAM" id="SSF54826">
    <property type="entry name" value="Enolase N-terminal domain-like"/>
    <property type="match status" value="1"/>
</dbReference>
<dbReference type="SUPFAM" id="SSF51604">
    <property type="entry name" value="Enolase C-terminal domain-like"/>
    <property type="match status" value="1"/>
</dbReference>
<keyword evidence="2" id="KW-0479">Metal-binding</keyword>
<dbReference type="InterPro" id="IPR036849">
    <property type="entry name" value="Enolase-like_C_sf"/>
</dbReference>
<proteinExistence type="predicted"/>
<dbReference type="Gene3D" id="3.20.20.120">
    <property type="entry name" value="Enolase-like C-terminal domain"/>
    <property type="match status" value="1"/>
</dbReference>
<dbReference type="UniPathway" id="UPA01057">
    <property type="reaction ID" value="UER00165"/>
</dbReference>
<feature type="domain" description="Mandelate racemase/muconate lactonizing enzyme C-terminal" evidence="5">
    <location>
        <begin position="142"/>
        <end position="234"/>
    </location>
</feature>
<sequence>MRIDKMDVYCVAMPLLYPWRTAYGVDHEIHTILVRATSGDHEGWSESTPFFAPTYLTESAGSCFHHITEIFAPHVIGRQFENPAELNERLDTFKGNSFAKAAIEICWWTLQSAITETPLHQLLGGETREVQAGADFGIQDSFDMLLGNIQQAVDSGFPRVKLKVAKGWDLEMLRTVRKAFPKTTFHIDCNSGYTLDDLPFFKAIDNLGLAFIEQPLHYSDILDHATLARKIGTPICLDETIVSIRAAEQAIRAGACKFINIKPGRIGGLYNSIAVHDLAKEEGIPVWVGGMLESAVGGSICIELATLDNFTYPGDLLPSCRFYENDLATPPTELTQELTFKPYGVERPVPDPTRLRKHTLRYKTILSK</sequence>
<comment type="cofactor">
    <cofactor evidence="1">
        <name>a divalent metal cation</name>
        <dbReference type="ChEBI" id="CHEBI:60240"/>
    </cofactor>
</comment>
<dbReference type="GO" id="GO:0016854">
    <property type="term" value="F:racemase and epimerase activity"/>
    <property type="evidence" value="ECO:0007669"/>
    <property type="project" value="UniProtKB-ARBA"/>
</dbReference>
<dbReference type="Pfam" id="PF13378">
    <property type="entry name" value="MR_MLE_C"/>
    <property type="match status" value="1"/>
</dbReference>
<protein>
    <recommendedName>
        <fullName evidence="3 4">o-succinylbenzoate synthase</fullName>
        <ecNumber evidence="3 4">4.2.1.113</ecNumber>
    </recommendedName>
</protein>
<dbReference type="Gene3D" id="3.30.390.10">
    <property type="entry name" value="Enolase-like, N-terminal domain"/>
    <property type="match status" value="1"/>
</dbReference>
<dbReference type="PANTHER" id="PTHR48073">
    <property type="entry name" value="O-SUCCINYLBENZOATE SYNTHASE-RELATED"/>
    <property type="match status" value="1"/>
</dbReference>
<reference evidence="6 7" key="1">
    <citation type="submission" date="2018-06" db="EMBL/GenBank/DDBJ databases">
        <title>Draft Genome Sequence of a Novel Marine Bacterium Related to the Verrucomicrobia.</title>
        <authorList>
            <person name="Vosseberg J."/>
            <person name="Martijn J."/>
            <person name="Ettema T.J.G."/>
        </authorList>
    </citation>
    <scope>NUCLEOTIDE SEQUENCE [LARGE SCALE GENOMIC DNA]</scope>
    <source>
        <strain evidence="6">TARA_B100001123</strain>
    </source>
</reference>
<dbReference type="InterPro" id="IPR029017">
    <property type="entry name" value="Enolase-like_N"/>
</dbReference>
<dbReference type="GO" id="GO:0046872">
    <property type="term" value="F:metal ion binding"/>
    <property type="evidence" value="ECO:0007669"/>
    <property type="project" value="UniProtKB-KW"/>
</dbReference>
<name>A0A2Z4AF65_9BACT</name>
<evidence type="ECO:0000256" key="4">
    <source>
        <dbReference type="NCBIfam" id="TIGR01928"/>
    </source>
</evidence>
<dbReference type="SMART" id="SM00922">
    <property type="entry name" value="MR_MLE"/>
    <property type="match status" value="1"/>
</dbReference>
<dbReference type="GO" id="GO:0043748">
    <property type="term" value="F:O-succinylbenzoate synthase activity"/>
    <property type="evidence" value="ECO:0007669"/>
    <property type="project" value="UniProtKB-EC"/>
</dbReference>
<dbReference type="EC" id="4.2.1.113" evidence="3 4"/>
<dbReference type="KEGG" id="mtar:DF168_02055"/>
<evidence type="ECO:0000313" key="6">
    <source>
        <dbReference type="EMBL" id="AWT60831.1"/>
    </source>
</evidence>
<dbReference type="NCBIfam" id="TIGR01928">
    <property type="entry name" value="menC_lowGC_arch"/>
    <property type="match status" value="1"/>
</dbReference>
<dbReference type="SFLD" id="SFLDS00001">
    <property type="entry name" value="Enolase"/>
    <property type="match status" value="1"/>
</dbReference>
<dbReference type="InterPro" id="IPR010197">
    <property type="entry name" value="OSBS/NAAAR"/>
</dbReference>
<dbReference type="InterPro" id="IPR029065">
    <property type="entry name" value="Enolase_C-like"/>
</dbReference>
<dbReference type="GO" id="GO:0009234">
    <property type="term" value="P:menaquinone biosynthetic process"/>
    <property type="evidence" value="ECO:0007669"/>
    <property type="project" value="UniProtKB-UniRule"/>
</dbReference>
<dbReference type="AlphaFoldDB" id="A0A2Z4AF65"/>
<dbReference type="SFLD" id="SFLDG00180">
    <property type="entry name" value="muconate_cycloisomerase"/>
    <property type="match status" value="1"/>
</dbReference>
<evidence type="ECO:0000256" key="1">
    <source>
        <dbReference type="ARBA" id="ARBA00001968"/>
    </source>
</evidence>
<dbReference type="EMBL" id="CP029803">
    <property type="protein sequence ID" value="AWT60831.1"/>
    <property type="molecule type" value="Genomic_DNA"/>
</dbReference>
<dbReference type="InterPro" id="IPR013342">
    <property type="entry name" value="Mandelate_racemase_C"/>
</dbReference>
<dbReference type="InterPro" id="IPR013341">
    <property type="entry name" value="Mandelate_racemase_N_dom"/>
</dbReference>
<dbReference type="Pfam" id="PF02746">
    <property type="entry name" value="MR_MLE_N"/>
    <property type="match status" value="1"/>
</dbReference>